<dbReference type="EMBL" id="JACHFW010000009">
    <property type="protein sequence ID" value="MBB5265119.1"/>
    <property type="molecule type" value="Genomic_DNA"/>
</dbReference>
<dbReference type="Proteomes" id="UP000543642">
    <property type="component" value="Unassembled WGS sequence"/>
</dbReference>
<organism evidence="1 2">
    <name type="scientific">Catenibacillus scindens</name>
    <dbReference type="NCBI Taxonomy" id="673271"/>
    <lineage>
        <taxon>Bacteria</taxon>
        <taxon>Bacillati</taxon>
        <taxon>Bacillota</taxon>
        <taxon>Clostridia</taxon>
        <taxon>Lachnospirales</taxon>
        <taxon>Lachnospiraceae</taxon>
        <taxon>Catenibacillus</taxon>
    </lineage>
</organism>
<comment type="caution">
    <text evidence="1">The sequence shown here is derived from an EMBL/GenBank/DDBJ whole genome shotgun (WGS) entry which is preliminary data.</text>
</comment>
<accession>A0A7W8M5N3</accession>
<gene>
    <name evidence="1" type="ORF">HNP82_002258</name>
</gene>
<protein>
    <submittedName>
        <fullName evidence="1">Uncharacterized protein</fullName>
    </submittedName>
</protein>
<dbReference type="AlphaFoldDB" id="A0A7W8M5N3"/>
<sequence>MKHMEFRMERPGLVKVGDEVEVRESVLKTLQGTMYYYTIHPAVAMSGNIPAKDKLNDFHGVVTQIDDLESLWTVHCEFKD</sequence>
<evidence type="ECO:0000313" key="1">
    <source>
        <dbReference type="EMBL" id="MBB5265119.1"/>
    </source>
</evidence>
<proteinExistence type="predicted"/>
<name>A0A7W8M5N3_9FIRM</name>
<reference evidence="1 2" key="1">
    <citation type="submission" date="2020-08" db="EMBL/GenBank/DDBJ databases">
        <title>Genomic Encyclopedia of Type Strains, Phase IV (KMG-IV): sequencing the most valuable type-strain genomes for metagenomic binning, comparative biology and taxonomic classification.</title>
        <authorList>
            <person name="Goeker M."/>
        </authorList>
    </citation>
    <scope>NUCLEOTIDE SEQUENCE [LARGE SCALE GENOMIC DNA]</scope>
    <source>
        <strain evidence="1 2">DSM 106146</strain>
    </source>
</reference>
<evidence type="ECO:0000313" key="2">
    <source>
        <dbReference type="Proteomes" id="UP000543642"/>
    </source>
</evidence>
<keyword evidence="2" id="KW-1185">Reference proteome</keyword>